<keyword evidence="9" id="KW-1015">Disulfide bond</keyword>
<dbReference type="AlphaFoldDB" id="A0A6J1W1R2"/>
<dbReference type="GO" id="GO:0005178">
    <property type="term" value="F:integrin binding"/>
    <property type="evidence" value="ECO:0007669"/>
    <property type="project" value="InterPro"/>
</dbReference>
<dbReference type="PANTHER" id="PTHR13771:SF9">
    <property type="entry name" value="INTERCELLULAR ADHESION MOLECULE 5"/>
    <property type="match status" value="1"/>
</dbReference>
<protein>
    <submittedName>
        <fullName evidence="15">Intercellular adhesion molecule 1-like</fullName>
    </submittedName>
</protein>
<proteinExistence type="inferred from homology"/>
<keyword evidence="8" id="KW-0472">Membrane</keyword>
<comment type="similarity">
    <text evidence="2">Belongs to the immunoglobulin superfamily. ICAM family.</text>
</comment>
<name>A0A6J1W1R2_9SAUR</name>
<keyword evidence="4 12" id="KW-0732">Signal</keyword>
<keyword evidence="10" id="KW-0325">Glycoprotein</keyword>
<evidence type="ECO:0000256" key="10">
    <source>
        <dbReference type="ARBA" id="ARBA00023180"/>
    </source>
</evidence>
<keyword evidence="5" id="KW-0677">Repeat</keyword>
<dbReference type="GeneID" id="113428460"/>
<dbReference type="InterPro" id="IPR013783">
    <property type="entry name" value="Ig-like_fold"/>
</dbReference>
<evidence type="ECO:0000256" key="7">
    <source>
        <dbReference type="ARBA" id="ARBA00022989"/>
    </source>
</evidence>
<dbReference type="InterPro" id="IPR047012">
    <property type="entry name" value="ICAM_VCAM"/>
</dbReference>
<feature type="signal peptide" evidence="12">
    <location>
        <begin position="1"/>
        <end position="25"/>
    </location>
</feature>
<evidence type="ECO:0000256" key="4">
    <source>
        <dbReference type="ARBA" id="ARBA00022729"/>
    </source>
</evidence>
<keyword evidence="7" id="KW-1133">Transmembrane helix</keyword>
<reference evidence="15" key="1">
    <citation type="submission" date="2025-08" db="UniProtKB">
        <authorList>
            <consortium name="RefSeq"/>
        </authorList>
    </citation>
    <scope>IDENTIFICATION</scope>
</reference>
<dbReference type="SUPFAM" id="SSF48726">
    <property type="entry name" value="Immunoglobulin"/>
    <property type="match status" value="2"/>
</dbReference>
<accession>A0A6J1W1R2</accession>
<evidence type="ECO:0000313" key="15">
    <source>
        <dbReference type="RefSeq" id="XP_026546803.1"/>
    </source>
</evidence>
<keyword evidence="11" id="KW-0393">Immunoglobulin domain</keyword>
<dbReference type="FunFam" id="2.60.40.10:FF:000338">
    <property type="entry name" value="intercellular adhesion molecule 5"/>
    <property type="match status" value="1"/>
</dbReference>
<evidence type="ECO:0000256" key="2">
    <source>
        <dbReference type="ARBA" id="ARBA00005925"/>
    </source>
</evidence>
<comment type="subcellular location">
    <subcellularLocation>
        <location evidence="1">Membrane</location>
        <topology evidence="1">Single-pass type I membrane protein</topology>
    </subcellularLocation>
</comment>
<keyword evidence="6" id="KW-0130">Cell adhesion</keyword>
<evidence type="ECO:0000256" key="12">
    <source>
        <dbReference type="SAM" id="SignalP"/>
    </source>
</evidence>
<dbReference type="InterPro" id="IPR036179">
    <property type="entry name" value="Ig-like_dom_sf"/>
</dbReference>
<dbReference type="RefSeq" id="XP_026546803.1">
    <property type="nucleotide sequence ID" value="XM_026691018.1"/>
</dbReference>
<evidence type="ECO:0000313" key="14">
    <source>
        <dbReference type="Proteomes" id="UP000504612"/>
    </source>
</evidence>
<dbReference type="GO" id="GO:0098609">
    <property type="term" value="P:cell-cell adhesion"/>
    <property type="evidence" value="ECO:0007669"/>
    <property type="project" value="InterPro"/>
</dbReference>
<evidence type="ECO:0000256" key="9">
    <source>
        <dbReference type="ARBA" id="ARBA00023157"/>
    </source>
</evidence>
<evidence type="ECO:0000256" key="11">
    <source>
        <dbReference type="ARBA" id="ARBA00023319"/>
    </source>
</evidence>
<dbReference type="GO" id="GO:0005886">
    <property type="term" value="C:plasma membrane"/>
    <property type="evidence" value="ECO:0007669"/>
    <property type="project" value="TreeGrafter"/>
</dbReference>
<gene>
    <name evidence="15" type="primary">LOC113428460</name>
</gene>
<keyword evidence="3" id="KW-0812">Transmembrane</keyword>
<feature type="domain" description="Intercellular adhesion molecule N-terminal" evidence="13">
    <location>
        <begin position="35"/>
        <end position="117"/>
    </location>
</feature>
<dbReference type="KEGG" id="nss:113428460"/>
<evidence type="ECO:0000256" key="8">
    <source>
        <dbReference type="ARBA" id="ARBA00023136"/>
    </source>
</evidence>
<dbReference type="PANTHER" id="PTHR13771">
    <property type="entry name" value="INTERCELLULAR ADHESION MOLECULE"/>
    <property type="match status" value="1"/>
</dbReference>
<evidence type="ECO:0000256" key="1">
    <source>
        <dbReference type="ARBA" id="ARBA00004479"/>
    </source>
</evidence>
<dbReference type="Proteomes" id="UP000504612">
    <property type="component" value="Unplaced"/>
</dbReference>
<feature type="chain" id="PRO_5026734631" evidence="12">
    <location>
        <begin position="26"/>
        <end position="233"/>
    </location>
</feature>
<evidence type="ECO:0000259" key="13">
    <source>
        <dbReference type="Pfam" id="PF03921"/>
    </source>
</evidence>
<evidence type="ECO:0000256" key="5">
    <source>
        <dbReference type="ARBA" id="ARBA00022737"/>
    </source>
</evidence>
<keyword evidence="14" id="KW-1185">Reference proteome</keyword>
<sequence>MEVKTWKHFTAFLCCTGFLLALSKAQEKDPIEPLRKAVVKFGHFFVLNCTTNSSSISSCDIQERSSETYDYNDIGPTWKTFTFIVVYWSLRASCVVTCNNEPRSWETIVTVYQPPEKIELDPLPEMEVGKQYNLTCRVFGVAPIRDLTVTLLKGEEQLLVKTFKDHTDPEAGAVVVNHHMIAQKDDYSKTITCQTSLNLGPTGPLLENTSHSISLWILGKIPSIAPVLIYFTL</sequence>
<evidence type="ECO:0000256" key="3">
    <source>
        <dbReference type="ARBA" id="ARBA00022692"/>
    </source>
</evidence>
<dbReference type="InterPro" id="IPR013768">
    <property type="entry name" value="ICAM_N"/>
</dbReference>
<dbReference type="PRINTS" id="PR01472">
    <property type="entry name" value="ICAMVCAM1"/>
</dbReference>
<dbReference type="Gene3D" id="2.60.40.10">
    <property type="entry name" value="Immunoglobulins"/>
    <property type="match status" value="2"/>
</dbReference>
<organism evidence="14 15">
    <name type="scientific">Notechis scutatus</name>
    <name type="common">mainland tiger snake</name>
    <dbReference type="NCBI Taxonomy" id="8663"/>
    <lineage>
        <taxon>Eukaryota</taxon>
        <taxon>Metazoa</taxon>
        <taxon>Chordata</taxon>
        <taxon>Craniata</taxon>
        <taxon>Vertebrata</taxon>
        <taxon>Euteleostomi</taxon>
        <taxon>Lepidosauria</taxon>
        <taxon>Squamata</taxon>
        <taxon>Bifurcata</taxon>
        <taxon>Unidentata</taxon>
        <taxon>Episquamata</taxon>
        <taxon>Toxicofera</taxon>
        <taxon>Serpentes</taxon>
        <taxon>Colubroidea</taxon>
        <taxon>Elapidae</taxon>
        <taxon>Hydrophiinae</taxon>
        <taxon>Notechis</taxon>
    </lineage>
</organism>
<dbReference type="Pfam" id="PF03921">
    <property type="entry name" value="ICAM_N"/>
    <property type="match status" value="1"/>
</dbReference>
<evidence type="ECO:0000256" key="6">
    <source>
        <dbReference type="ARBA" id="ARBA00022889"/>
    </source>
</evidence>
<dbReference type="InterPro" id="IPR003987">
    <property type="entry name" value="ICAM_VCAM_N"/>
</dbReference>